<dbReference type="EMBL" id="LR796305">
    <property type="protein sequence ID" value="CAB4135724.1"/>
    <property type="molecule type" value="Genomic_DNA"/>
</dbReference>
<evidence type="ECO:0000313" key="6">
    <source>
        <dbReference type="EMBL" id="CAB4179467.1"/>
    </source>
</evidence>
<dbReference type="EMBL" id="LR797130">
    <property type="protein sequence ID" value="CAB4188393.1"/>
    <property type="molecule type" value="Genomic_DNA"/>
</dbReference>
<accession>A0A6J5SWJ8</accession>
<dbReference type="EMBL" id="LR798423">
    <property type="protein sequence ID" value="CAB5230564.1"/>
    <property type="molecule type" value="Genomic_DNA"/>
</dbReference>
<dbReference type="EMBL" id="LR797180">
    <property type="protein sequence ID" value="CAB4192009.1"/>
    <property type="molecule type" value="Genomic_DNA"/>
</dbReference>
<name>A0A6J5SWJ8_9CAUD</name>
<evidence type="ECO:0000313" key="8">
    <source>
        <dbReference type="EMBL" id="CAB4192009.1"/>
    </source>
</evidence>
<organism evidence="10">
    <name type="scientific">uncultured Caudovirales phage</name>
    <dbReference type="NCBI Taxonomy" id="2100421"/>
    <lineage>
        <taxon>Viruses</taxon>
        <taxon>Duplodnaviria</taxon>
        <taxon>Heunggongvirae</taxon>
        <taxon>Uroviricota</taxon>
        <taxon>Caudoviricetes</taxon>
        <taxon>Peduoviridae</taxon>
        <taxon>Maltschvirus</taxon>
        <taxon>Maltschvirus maltsch</taxon>
    </lineage>
</organism>
<dbReference type="EMBL" id="LR796980">
    <property type="protein sequence ID" value="CAB4179467.1"/>
    <property type="molecule type" value="Genomic_DNA"/>
</dbReference>
<evidence type="ECO:0000313" key="1">
    <source>
        <dbReference type="EMBL" id="CAB4135724.1"/>
    </source>
</evidence>
<evidence type="ECO:0000313" key="7">
    <source>
        <dbReference type="EMBL" id="CAB4188393.1"/>
    </source>
</evidence>
<dbReference type="EMBL" id="LR797492">
    <property type="protein sequence ID" value="CAB4219883.1"/>
    <property type="molecule type" value="Genomic_DNA"/>
</dbReference>
<evidence type="ECO:0000313" key="11">
    <source>
        <dbReference type="EMBL" id="CAB5230564.1"/>
    </source>
</evidence>
<dbReference type="EMBL" id="LR796709">
    <property type="protein sequence ID" value="CAB4161588.1"/>
    <property type="molecule type" value="Genomic_DNA"/>
</dbReference>
<evidence type="ECO:0000313" key="5">
    <source>
        <dbReference type="EMBL" id="CAB4174648.1"/>
    </source>
</evidence>
<evidence type="ECO:0000313" key="3">
    <source>
        <dbReference type="EMBL" id="CAB4150595.1"/>
    </source>
</evidence>
<dbReference type="EMBL" id="LR796461">
    <property type="protein sequence ID" value="CAB4146132.1"/>
    <property type="molecule type" value="Genomic_DNA"/>
</dbReference>
<evidence type="ECO:0000313" key="9">
    <source>
        <dbReference type="EMBL" id="CAB4216259.1"/>
    </source>
</evidence>
<dbReference type="EMBL" id="LR796548">
    <property type="protein sequence ID" value="CAB4150595.1"/>
    <property type="molecule type" value="Genomic_DNA"/>
</dbReference>
<dbReference type="EMBL" id="LR796917">
    <property type="protein sequence ID" value="CAB4174648.1"/>
    <property type="molecule type" value="Genomic_DNA"/>
</dbReference>
<evidence type="ECO:0000313" key="4">
    <source>
        <dbReference type="EMBL" id="CAB4161588.1"/>
    </source>
</evidence>
<evidence type="ECO:0000313" key="2">
    <source>
        <dbReference type="EMBL" id="CAB4146132.1"/>
    </source>
</evidence>
<gene>
    <name evidence="6" type="ORF">UFOVP1031_112</name>
    <name evidence="7" type="ORF">UFOVP1172_23</name>
    <name evidence="8" type="ORF">UFOVP1240_85</name>
    <name evidence="9" type="ORF">UFOVP1486_142</name>
    <name evidence="11" type="ORF">UFOVP1578_27</name>
    <name evidence="10" type="ORF">UFOVP1630_19</name>
    <name evidence="1" type="ORF">UFOVP288_102</name>
    <name evidence="2" type="ORF">UFOVP483_94</name>
    <name evidence="3" type="ORF">UFOVP573_13</name>
    <name evidence="4" type="ORF">UFOVP769_102</name>
    <name evidence="5" type="ORF">UFOVP962_70</name>
</gene>
<evidence type="ECO:0000313" key="10">
    <source>
        <dbReference type="EMBL" id="CAB4219883.1"/>
    </source>
</evidence>
<protein>
    <submittedName>
        <fullName evidence="10">Uncharacterized protein</fullName>
    </submittedName>
</protein>
<proteinExistence type="predicted"/>
<reference evidence="10" key="1">
    <citation type="submission" date="2020-05" db="EMBL/GenBank/DDBJ databases">
        <authorList>
            <person name="Chiriac C."/>
            <person name="Salcher M."/>
            <person name="Ghai R."/>
            <person name="Kavagutti S V."/>
        </authorList>
    </citation>
    <scope>NUCLEOTIDE SEQUENCE</scope>
</reference>
<dbReference type="EMBL" id="LR797434">
    <property type="protein sequence ID" value="CAB4216259.1"/>
    <property type="molecule type" value="Genomic_DNA"/>
</dbReference>
<sequence length="64" mass="7575">MSNPYWRGMVKDAIGCDDNYADILLKFQHQISNGIDSSEATTHELNKYWKWIDLEYKEHLKENA</sequence>